<evidence type="ECO:0000259" key="2">
    <source>
        <dbReference type="Pfam" id="PF00582"/>
    </source>
</evidence>
<dbReference type="InterPro" id="IPR006016">
    <property type="entry name" value="UspA"/>
</dbReference>
<dbReference type="SUPFAM" id="SSF52402">
    <property type="entry name" value="Adenine nucleotide alpha hydrolases-like"/>
    <property type="match status" value="2"/>
</dbReference>
<dbReference type="Pfam" id="PF00582">
    <property type="entry name" value="Usp"/>
    <property type="match status" value="2"/>
</dbReference>
<dbReference type="Gene3D" id="3.40.50.620">
    <property type="entry name" value="HUPs"/>
    <property type="match status" value="2"/>
</dbReference>
<keyword evidence="4" id="KW-1185">Reference proteome</keyword>
<dbReference type="PANTHER" id="PTHR46268:SF6">
    <property type="entry name" value="UNIVERSAL STRESS PROTEIN UP12"/>
    <property type="match status" value="1"/>
</dbReference>
<dbReference type="InterPro" id="IPR006015">
    <property type="entry name" value="Universal_stress_UspA"/>
</dbReference>
<dbReference type="AlphaFoldDB" id="A0A4P7ILZ9"/>
<dbReference type="KEGG" id="nsn:EXE58_18680"/>
<proteinExistence type="inferred from homology"/>
<dbReference type="PRINTS" id="PR01438">
    <property type="entry name" value="UNVRSLSTRESS"/>
</dbReference>
<dbReference type="InterPro" id="IPR014729">
    <property type="entry name" value="Rossmann-like_a/b/a_fold"/>
</dbReference>
<evidence type="ECO:0000256" key="1">
    <source>
        <dbReference type="ARBA" id="ARBA00008791"/>
    </source>
</evidence>
<comment type="similarity">
    <text evidence="1">Belongs to the universal stress protein A family.</text>
</comment>
<reference evidence="3 4" key="1">
    <citation type="submission" date="2019-03" db="EMBL/GenBank/DDBJ databases">
        <title>Three New Species of Nocardioides, Nocardioides euryhalodurans sp. nov., Nocardioides seonyuensis sp. nov. and Nocardioides eburneoflavus sp. nov. Iolated from Soil.</title>
        <authorList>
            <person name="Roh S.G."/>
            <person name="Lee C."/>
            <person name="Kim M.-K."/>
            <person name="Kim S.B."/>
        </authorList>
    </citation>
    <scope>NUCLEOTIDE SEQUENCE [LARGE SCALE GENOMIC DNA]</scope>
    <source>
        <strain evidence="3 4">MMS17-SY207-3</strain>
    </source>
</reference>
<evidence type="ECO:0000313" key="3">
    <source>
        <dbReference type="EMBL" id="QBX57251.1"/>
    </source>
</evidence>
<organism evidence="3 4">
    <name type="scientific">Nocardioides seonyuensis</name>
    <dbReference type="NCBI Taxonomy" id="2518371"/>
    <lineage>
        <taxon>Bacteria</taxon>
        <taxon>Bacillati</taxon>
        <taxon>Actinomycetota</taxon>
        <taxon>Actinomycetes</taxon>
        <taxon>Propionibacteriales</taxon>
        <taxon>Nocardioidaceae</taxon>
        <taxon>Nocardioides</taxon>
    </lineage>
</organism>
<dbReference type="PANTHER" id="PTHR46268">
    <property type="entry name" value="STRESS RESPONSE PROTEIN NHAX"/>
    <property type="match status" value="1"/>
</dbReference>
<name>A0A4P7ILZ9_9ACTN</name>
<gene>
    <name evidence="3" type="ORF">EXE58_18680</name>
</gene>
<dbReference type="Proteomes" id="UP000294853">
    <property type="component" value="Chromosome"/>
</dbReference>
<sequence length="303" mass="32341">MQTTELTRRGAVVVGVTGSGREAGILRFAAETARRHHAPVVLVHAYGVGHPAPPPGYLIDYEEAANVAHDIISDVEDEFLDLSGGSVECSSKAVLGPPSRVLVDLSQDARLVVVQHRATPLLDRLFVGSTVHGTAAHSTCPVVSVPTDWQPRSAPHHVVVGVHDDGSPAEAVAAGLDWAAATDATLQVVNAWRLDPAYEDILRAPMADEWHDEQVRALEGRISSLRTAHPSVPVRVEVNHEWPAQMLVEASEVASLVVVGRHAGRWRVSPHLGSVVRTVLRHAEAPVMVVPLARAAGEAATSR</sequence>
<dbReference type="EMBL" id="CP038436">
    <property type="protein sequence ID" value="QBX57251.1"/>
    <property type="molecule type" value="Genomic_DNA"/>
</dbReference>
<feature type="domain" description="UspA" evidence="2">
    <location>
        <begin position="156"/>
        <end position="291"/>
    </location>
</feature>
<accession>A0A4P7ILZ9</accession>
<protein>
    <submittedName>
        <fullName evidence="3">Universal stress protein</fullName>
    </submittedName>
</protein>
<evidence type="ECO:0000313" key="4">
    <source>
        <dbReference type="Proteomes" id="UP000294853"/>
    </source>
</evidence>
<dbReference type="RefSeq" id="WP_135269236.1">
    <property type="nucleotide sequence ID" value="NZ_CP038436.1"/>
</dbReference>
<dbReference type="OrthoDB" id="5143389at2"/>
<feature type="domain" description="UspA" evidence="2">
    <location>
        <begin position="12"/>
        <end position="146"/>
    </location>
</feature>